<dbReference type="AlphaFoldDB" id="A0A392S020"/>
<dbReference type="PROSITE" id="PS50157">
    <property type="entry name" value="ZINC_FINGER_C2H2_2"/>
    <property type="match status" value="2"/>
</dbReference>
<reference evidence="3 4" key="1">
    <citation type="journal article" date="2018" name="Front. Plant Sci.">
        <title>Red Clover (Trifolium pratense) and Zigzag Clover (T. medium) - A Picture of Genomic Similarities and Differences.</title>
        <authorList>
            <person name="Dluhosova J."/>
            <person name="Istvanek J."/>
            <person name="Nedelnik J."/>
            <person name="Repkova J."/>
        </authorList>
    </citation>
    <scope>NUCLEOTIDE SEQUENCE [LARGE SCALE GENOMIC DNA]</scope>
    <source>
        <strain evidence="4">cv. 10/8</strain>
        <tissue evidence="3">Leaf</tissue>
    </source>
</reference>
<dbReference type="GO" id="GO:0008270">
    <property type="term" value="F:zinc ion binding"/>
    <property type="evidence" value="ECO:0007669"/>
    <property type="project" value="UniProtKB-KW"/>
</dbReference>
<keyword evidence="1" id="KW-0862">Zinc</keyword>
<feature type="domain" description="C2H2-type" evidence="2">
    <location>
        <begin position="22"/>
        <end position="49"/>
    </location>
</feature>
<keyword evidence="1" id="KW-0479">Metal-binding</keyword>
<dbReference type="SMART" id="SM00355">
    <property type="entry name" value="ZnF_C2H2"/>
    <property type="match status" value="2"/>
</dbReference>
<feature type="domain" description="C2H2-type" evidence="2">
    <location>
        <begin position="1"/>
        <end position="23"/>
    </location>
</feature>
<comment type="caution">
    <text evidence="3">The sequence shown here is derived from an EMBL/GenBank/DDBJ whole genome shotgun (WGS) entry which is preliminary data.</text>
</comment>
<accession>A0A392S020</accession>
<evidence type="ECO:0000259" key="2">
    <source>
        <dbReference type="PROSITE" id="PS50157"/>
    </source>
</evidence>
<name>A0A392S020_9FABA</name>
<evidence type="ECO:0000313" key="4">
    <source>
        <dbReference type="Proteomes" id="UP000265520"/>
    </source>
</evidence>
<dbReference type="InterPro" id="IPR013087">
    <property type="entry name" value="Znf_C2H2_type"/>
</dbReference>
<dbReference type="InterPro" id="IPR036236">
    <property type="entry name" value="Znf_C2H2_sf"/>
</dbReference>
<dbReference type="PROSITE" id="PS00028">
    <property type="entry name" value="ZINC_FINGER_C2H2_1"/>
    <property type="match status" value="1"/>
</dbReference>
<dbReference type="SUPFAM" id="SSF57667">
    <property type="entry name" value="beta-beta-alpha zinc fingers"/>
    <property type="match status" value="1"/>
</dbReference>
<keyword evidence="1" id="KW-0863">Zinc-finger</keyword>
<protein>
    <recommendedName>
        <fullName evidence="2">C2H2-type domain-containing protein</fullName>
    </recommendedName>
</protein>
<dbReference type="Pfam" id="PF00096">
    <property type="entry name" value="zf-C2H2"/>
    <property type="match status" value="2"/>
</dbReference>
<feature type="non-terminal residue" evidence="3">
    <location>
        <position position="1"/>
    </location>
</feature>
<organism evidence="3 4">
    <name type="scientific">Trifolium medium</name>
    <dbReference type="NCBI Taxonomy" id="97028"/>
    <lineage>
        <taxon>Eukaryota</taxon>
        <taxon>Viridiplantae</taxon>
        <taxon>Streptophyta</taxon>
        <taxon>Embryophyta</taxon>
        <taxon>Tracheophyta</taxon>
        <taxon>Spermatophyta</taxon>
        <taxon>Magnoliopsida</taxon>
        <taxon>eudicotyledons</taxon>
        <taxon>Gunneridae</taxon>
        <taxon>Pentapetalae</taxon>
        <taxon>rosids</taxon>
        <taxon>fabids</taxon>
        <taxon>Fabales</taxon>
        <taxon>Fabaceae</taxon>
        <taxon>Papilionoideae</taxon>
        <taxon>50 kb inversion clade</taxon>
        <taxon>NPAAA clade</taxon>
        <taxon>Hologalegina</taxon>
        <taxon>IRL clade</taxon>
        <taxon>Trifolieae</taxon>
        <taxon>Trifolium</taxon>
    </lineage>
</organism>
<dbReference type="Gene3D" id="3.30.160.60">
    <property type="entry name" value="Classic Zinc Finger"/>
    <property type="match status" value="1"/>
</dbReference>
<proteinExistence type="predicted"/>
<evidence type="ECO:0000256" key="1">
    <source>
        <dbReference type="PROSITE-ProRule" id="PRU00042"/>
    </source>
</evidence>
<sequence>CGETFDTKKGLEDHMKTHNGPFKCFKCNRIYSTRIGRLEHMKNGHCSKK</sequence>
<dbReference type="EMBL" id="LXQA010301849">
    <property type="protein sequence ID" value="MCI42218.1"/>
    <property type="molecule type" value="Genomic_DNA"/>
</dbReference>
<keyword evidence="4" id="KW-1185">Reference proteome</keyword>
<evidence type="ECO:0000313" key="3">
    <source>
        <dbReference type="EMBL" id="MCI42218.1"/>
    </source>
</evidence>
<dbReference type="Proteomes" id="UP000265520">
    <property type="component" value="Unassembled WGS sequence"/>
</dbReference>